<protein>
    <submittedName>
        <fullName evidence="1">Uncharacterized protein</fullName>
    </submittedName>
</protein>
<dbReference type="EMBL" id="AXZG01000068">
    <property type="protein sequence ID" value="ERT64099.1"/>
    <property type="molecule type" value="Genomic_DNA"/>
</dbReference>
<dbReference type="AlphaFoldDB" id="U7UYW2"/>
<accession>U7UYW2</accession>
<organism evidence="1 2">
    <name type="scientific">Rothia aeria F0184</name>
    <dbReference type="NCBI Taxonomy" id="888019"/>
    <lineage>
        <taxon>Bacteria</taxon>
        <taxon>Bacillati</taxon>
        <taxon>Actinomycetota</taxon>
        <taxon>Actinomycetes</taxon>
        <taxon>Micrococcales</taxon>
        <taxon>Micrococcaceae</taxon>
        <taxon>Rothia</taxon>
    </lineage>
</organism>
<dbReference type="HOGENOM" id="CLU_3276086_0_0_11"/>
<name>U7UYW2_9MICC</name>
<dbReference type="Proteomes" id="UP000017174">
    <property type="component" value="Unassembled WGS sequence"/>
</dbReference>
<reference evidence="1 2" key="1">
    <citation type="submission" date="2013-08" db="EMBL/GenBank/DDBJ databases">
        <authorList>
            <person name="Weinstock G."/>
            <person name="Sodergren E."/>
            <person name="Wylie T."/>
            <person name="Fulton L."/>
            <person name="Fulton R."/>
            <person name="Fronick C."/>
            <person name="O'Laughlin M."/>
            <person name="Godfrey J."/>
            <person name="Miner T."/>
            <person name="Herter B."/>
            <person name="Appelbaum E."/>
            <person name="Cordes M."/>
            <person name="Lek S."/>
            <person name="Wollam A."/>
            <person name="Pepin K.H."/>
            <person name="Palsikar V.B."/>
            <person name="Mitreva M."/>
            <person name="Wilson R.K."/>
        </authorList>
    </citation>
    <scope>NUCLEOTIDE SEQUENCE [LARGE SCALE GENOMIC DNA]</scope>
    <source>
        <strain evidence="1 2">F0184</strain>
    </source>
</reference>
<comment type="caution">
    <text evidence="1">The sequence shown here is derived from an EMBL/GenBank/DDBJ whole genome shotgun (WGS) entry which is preliminary data.</text>
</comment>
<sequence>MGGDGKPLSFLACDGTGLKMHNQKTRDAQTGASRVFLGSIS</sequence>
<evidence type="ECO:0000313" key="2">
    <source>
        <dbReference type="Proteomes" id="UP000017174"/>
    </source>
</evidence>
<evidence type="ECO:0000313" key="1">
    <source>
        <dbReference type="EMBL" id="ERT64099.1"/>
    </source>
</evidence>
<gene>
    <name evidence="1" type="ORF">HMPREF0742_02474</name>
</gene>
<proteinExistence type="predicted"/>